<evidence type="ECO:0007829" key="3">
    <source>
        <dbReference type="PeptideAtlas" id="A0A994J7R8"/>
    </source>
</evidence>
<reference evidence="1 2" key="1">
    <citation type="journal article" date="2001" name="Nature">
        <title>Initial sequencing and analysis of the human genome.</title>
        <authorList>
            <consortium name="International Human Genome Sequencing Consortium"/>
            <person name="Lander E.S."/>
            <person name="Linton L.M."/>
            <person name="Birren B."/>
            <person name="Nusbaum C."/>
            <person name="Zody M.C."/>
            <person name="Baldwin J."/>
            <person name="Devon K."/>
            <person name="Dewar K."/>
            <person name="Doyle M."/>
            <person name="FitzHugh W."/>
            <person name="Funke R."/>
            <person name="Gage D."/>
            <person name="Harris K."/>
            <person name="Heaford A."/>
            <person name="Howland J."/>
            <person name="Kann L."/>
            <person name="Lehoczky J."/>
            <person name="LeVine R."/>
            <person name="McEwan P."/>
            <person name="McKernan K."/>
            <person name="Meldrim J."/>
            <person name="Mesirov J.P."/>
            <person name="Miranda C."/>
            <person name="Morris W."/>
            <person name="Naylor J."/>
            <person name="Raymond C."/>
            <person name="Rosetti M."/>
            <person name="Santos R."/>
            <person name="Sheridan A."/>
            <person name="Sougnez C."/>
            <person name="Stange-Thomann N."/>
            <person name="Stojanovic N."/>
            <person name="Subramanian A."/>
            <person name="Wyman D."/>
            <person name="Rogers J."/>
            <person name="Sulston J."/>
            <person name="Ainscough R."/>
            <person name="Beck S."/>
            <person name="Bentley D."/>
            <person name="Burton J."/>
            <person name="Clee C."/>
            <person name="Carter N."/>
            <person name="Coulson A."/>
            <person name="Deadman R."/>
            <person name="Deloukas P."/>
            <person name="Dunham A."/>
            <person name="Dunham I."/>
            <person name="Durbin R."/>
            <person name="French L."/>
            <person name="Grafham D."/>
            <person name="Gregory S."/>
            <person name="Hubbard T."/>
            <person name="Humphray S."/>
            <person name="Hunt A."/>
            <person name="Jones M."/>
            <person name="Lloyd C."/>
            <person name="McMurray A."/>
            <person name="Matthews L."/>
            <person name="Mercer S."/>
            <person name="Milne S."/>
            <person name="Mullikin J.C."/>
            <person name="Mungall A."/>
            <person name="Plumb R."/>
            <person name="Ross M."/>
            <person name="Shownkeen R."/>
            <person name="Sims S."/>
            <person name="Waterston R.H."/>
            <person name="Wilson R.K."/>
            <person name="Hillier L.W."/>
            <person name="McPherson J.D."/>
            <person name="Marra M.A."/>
            <person name="Mardis E.R."/>
            <person name="Fulton L.A."/>
            <person name="Chinwalla A.T."/>
            <person name="Pepin K.H."/>
            <person name="Gish W.R."/>
            <person name="Chissoe S.L."/>
            <person name="Wendl M.C."/>
            <person name="Delehaunty K.D."/>
            <person name="Miner T.L."/>
            <person name="Delehaunty A."/>
            <person name="Kramer J.B."/>
            <person name="Cook L.L."/>
            <person name="Fulton R.S."/>
            <person name="Johnson D.L."/>
            <person name="Minx P.J."/>
            <person name="Clifton S.W."/>
            <person name="Hawkins T."/>
            <person name="Branscomb E."/>
            <person name="Predki P."/>
            <person name="Richardson P."/>
            <person name="Wenning S."/>
            <person name="Slezak T."/>
            <person name="Doggett N."/>
            <person name="Cheng J.F."/>
            <person name="Olsen A."/>
            <person name="Lucas S."/>
            <person name="Elkin C."/>
            <person name="Uberbacher E."/>
            <person name="Frazier M."/>
            <person name="Gibbs R.A."/>
            <person name="Muzny D.M."/>
            <person name="Scherer S.E."/>
            <person name="Bouck J.B."/>
            <person name="Sodergren E.J."/>
            <person name="Worley K.C."/>
            <person name="Rives C.M."/>
            <person name="Gorrell J.H."/>
            <person name="Metzker M.L."/>
            <person name="Naylor S.L."/>
            <person name="Kucherlapati R.S."/>
            <person name="Nelson D.L."/>
            <person name="Weinstock G.M."/>
            <person name="Sakaki Y."/>
            <person name="Fujiyama A."/>
            <person name="Hattori M."/>
            <person name="Yada T."/>
            <person name="Toyoda A."/>
            <person name="Itoh T."/>
            <person name="Kawagoe C."/>
            <person name="Watanabe H."/>
            <person name="Totoki Y."/>
            <person name="Taylor T."/>
            <person name="Weissenbach J."/>
            <person name="Heilig R."/>
            <person name="Saurin W."/>
            <person name="Artiguenave F."/>
            <person name="Brottier P."/>
            <person name="Bruls T."/>
            <person name="Pelletier E."/>
            <person name="Robert C."/>
            <person name="Wincker P."/>
            <person name="Smith D.R."/>
            <person name="Doucette-Stamm L."/>
            <person name="Rubenfield M."/>
            <person name="Weinstock K."/>
            <person name="Lee H.M."/>
            <person name="Dubois J."/>
            <person name="Rosenthal A."/>
            <person name="Platzer M."/>
            <person name="Nyakatura G."/>
            <person name="Taudien S."/>
            <person name="Rump A."/>
            <person name="Yang H."/>
            <person name="Yu J."/>
            <person name="Wang J."/>
            <person name="Huang G."/>
            <person name="Gu J."/>
            <person name="Hood L."/>
            <person name="Rowen L."/>
            <person name="Madan A."/>
            <person name="Qin S."/>
            <person name="Davis R.W."/>
            <person name="Federspiel N.A."/>
            <person name="Abola A.P."/>
            <person name="Proctor M.J."/>
            <person name="Myers R.M."/>
            <person name="Schmutz J."/>
            <person name="Dickson M."/>
            <person name="Grimwood J."/>
            <person name="Cox D.R."/>
            <person name="Olson M.V."/>
            <person name="Kaul R."/>
            <person name="Raymond C."/>
            <person name="Shimizu N."/>
            <person name="Kawasaki K."/>
            <person name="Minoshima S."/>
            <person name="Evans G.A."/>
            <person name="Athanasiou M."/>
            <person name="Schultz R."/>
            <person name="Roe B.A."/>
            <person name="Chen F."/>
            <person name="Pan H."/>
            <person name="Ramser J."/>
            <person name="Lehrach H."/>
            <person name="Reinhardt R."/>
            <person name="McCombie W.R."/>
            <person name="de la Bastide M."/>
            <person name="Dedhia N."/>
            <person name="Blocker H."/>
            <person name="Hornischer K."/>
            <person name="Nordsiek G."/>
            <person name="Agarwala R."/>
            <person name="Aravind L."/>
            <person name="Bailey J.A."/>
            <person name="Bateman A."/>
            <person name="Batzoglou S."/>
            <person name="Birney E."/>
            <person name="Bork P."/>
            <person name="Brown D.G."/>
            <person name="Burge C.B."/>
            <person name="Cerutti L."/>
            <person name="Chen H.C."/>
            <person name="Church D."/>
            <person name="Clamp M."/>
            <person name="Copley R.R."/>
            <person name="Doerks T."/>
            <person name="Eddy S.R."/>
            <person name="Eichler E.E."/>
            <person name="Furey T.S."/>
            <person name="Galagan J."/>
            <person name="Gilbert J.G."/>
            <person name="Harmon C."/>
            <person name="Hayashizaki Y."/>
            <person name="Haussler D."/>
            <person name="Hermjakob H."/>
            <person name="Hokamp K."/>
            <person name="Jang W."/>
            <person name="Johnson L.S."/>
            <person name="Jones T.A."/>
            <person name="Kasif S."/>
            <person name="Kaspryzk A."/>
            <person name="Kennedy S."/>
            <person name="Kent W.J."/>
            <person name="Kitts P."/>
            <person name="Koonin E.V."/>
            <person name="Korf I."/>
            <person name="Kulp D."/>
            <person name="Lancet D."/>
            <person name="Lowe T.M."/>
            <person name="McLysaght A."/>
            <person name="Mikkelsen T."/>
            <person name="Moran J.V."/>
            <person name="Mulder N."/>
            <person name="Pollara V.J."/>
            <person name="Ponting C.P."/>
            <person name="Schuler G."/>
            <person name="Schultz J."/>
            <person name="Slater G."/>
            <person name="Smit A.F."/>
            <person name="Stupka E."/>
            <person name="Szustakowski J."/>
            <person name="Thierry-Mieg D."/>
            <person name="Thierry-Mieg J."/>
            <person name="Wagner L."/>
            <person name="Wallis J."/>
            <person name="Wheeler R."/>
            <person name="Williams A."/>
            <person name="Wolf Y.I."/>
            <person name="Wolfe K.H."/>
            <person name="Yang S.P."/>
            <person name="Yeh R.F."/>
            <person name="Collins F."/>
            <person name="Guyer M.S."/>
            <person name="Peterson J."/>
            <person name="Felsenfeld A."/>
            <person name="Wetterstrand K.A."/>
            <person name="Patrinos A."/>
            <person name="Morgan M.J."/>
            <person name="de Jong P."/>
            <person name="Catanese J.J."/>
            <person name="Osoegawa K."/>
            <person name="Shizuya H."/>
            <person name="Choi S."/>
            <person name="Chen Y.J."/>
        </authorList>
    </citation>
    <scope>NUCLEOTIDE SEQUENCE [LARGE SCALE GENOMIC DNA]</scope>
</reference>
<sequence>MAAAAQLSLTQLSSGNPVYEKYYRQFIQSCVILVQLNLGLEVCFYEVHLLSD</sequence>
<dbReference type="EMBL" id="AL671986">
    <property type="status" value="NOT_ANNOTATED_CDS"/>
    <property type="molecule type" value="Genomic_DNA"/>
</dbReference>
<accession>A0A994J7R8</accession>
<dbReference type="GeneTree" id="ENSGT00940000155751"/>
<dbReference type="OpenTargets" id="ENSG00000085832"/>
<proteinExistence type="evidence at protein level"/>
<gene>
    <name evidence="1" type="primary">EPS15</name>
</gene>
<evidence type="ECO:0000313" key="2">
    <source>
        <dbReference type="Proteomes" id="UP000005640"/>
    </source>
</evidence>
<reference evidence="1" key="4">
    <citation type="submission" date="2025-08" db="UniProtKB">
        <authorList>
            <consortium name="Ensembl"/>
        </authorList>
    </citation>
    <scope>IDENTIFICATION</scope>
</reference>
<keyword evidence="2" id="KW-1185">Reference proteome</keyword>
<dbReference type="Ensembl" id="ENST00000706293.1">
    <property type="protein sequence ID" value="ENSP00000516337.1"/>
    <property type="gene ID" value="ENSG00000085832.19"/>
</dbReference>
<evidence type="ECO:0000313" key="1">
    <source>
        <dbReference type="Ensembl" id="ENSP00000516337.1"/>
    </source>
</evidence>
<organism evidence="1 2">
    <name type="scientific">Homo sapiens</name>
    <name type="common">Human</name>
    <dbReference type="NCBI Taxonomy" id="9606"/>
    <lineage>
        <taxon>Eukaryota</taxon>
        <taxon>Metazoa</taxon>
        <taxon>Chordata</taxon>
        <taxon>Craniata</taxon>
        <taxon>Vertebrata</taxon>
        <taxon>Euteleostomi</taxon>
        <taxon>Mammalia</taxon>
        <taxon>Eutheria</taxon>
        <taxon>Euarchontoglires</taxon>
        <taxon>Primates</taxon>
        <taxon>Haplorrhini</taxon>
        <taxon>Catarrhini</taxon>
        <taxon>Hominidae</taxon>
        <taxon>Homo</taxon>
    </lineage>
</organism>
<name>A0A994J7R8_HUMAN</name>
<dbReference type="Ensembl" id="ENST00000706293.1">
    <property type="protein sequence ID" value="ENSP00000516337.1"/>
    <property type="gene ID" value="ENSG00000085832.18"/>
</dbReference>
<dbReference type="OrthoDB" id="524326at2759"/>
<dbReference type="HGNC" id="HGNC:3419">
    <property type="gene designation" value="EPS15"/>
</dbReference>
<reference evidence="1 2" key="3">
    <citation type="journal article" date="2006" name="Nature">
        <title>The DNA sequence and biological annotation of human chromosome 1.</title>
        <authorList>
            <person name="Gregory S.G."/>
            <person name="Barlow K.F."/>
            <person name="McLay K.E."/>
            <person name="Kaul R."/>
            <person name="Swarbreck D."/>
            <person name="Dunham A."/>
            <person name="Scott C.E."/>
            <person name="Howe K.L."/>
            <person name="Woodfine K."/>
            <person name="Spencer C.C."/>
            <person name="Jones M.C."/>
            <person name="Gillson C."/>
            <person name="Searle S."/>
            <person name="Zhou Y."/>
            <person name="Kokocinski F."/>
            <person name="McDonald L."/>
            <person name="Evans R."/>
            <person name="Phillips K."/>
            <person name="Atkinson A."/>
            <person name="Cooper R."/>
            <person name="Jones C."/>
            <person name="Hall R.E."/>
            <person name="Andrews T.D."/>
            <person name="Lloyd C."/>
            <person name="Ainscough R."/>
            <person name="Almeida J.P."/>
            <person name="Ambrose K.D."/>
            <person name="Anderson F."/>
            <person name="Andrew R.W."/>
            <person name="Ashwell R.I."/>
            <person name="Aubin K."/>
            <person name="Babbage A.K."/>
            <person name="Bagguley C.L."/>
            <person name="Bailey J."/>
            <person name="Beasley H."/>
            <person name="Bethel G."/>
            <person name="Bird C.P."/>
            <person name="Bray-Allen S."/>
            <person name="Brown J.Y."/>
            <person name="Brown A.J."/>
            <person name="Buckley D."/>
            <person name="Burton J."/>
            <person name="Bye J."/>
            <person name="Carder C."/>
            <person name="Chapman J.C."/>
            <person name="Clark S.Y."/>
            <person name="Clarke G."/>
            <person name="Clee C."/>
            <person name="Cobley V."/>
            <person name="Collier R.E."/>
            <person name="Corby N."/>
            <person name="Coville G.J."/>
            <person name="Davies J."/>
            <person name="Deadman R."/>
            <person name="Dunn M."/>
            <person name="Earthrowl M."/>
            <person name="Ellington A.G."/>
            <person name="Errington H."/>
            <person name="Frankish A."/>
            <person name="Frankland J."/>
            <person name="French L."/>
            <person name="Garner P."/>
            <person name="Garnett J."/>
            <person name="Gay L."/>
            <person name="Ghori M.R."/>
            <person name="Gibson R."/>
            <person name="Gilby L.M."/>
            <person name="Gillett W."/>
            <person name="Glithero R.J."/>
            <person name="Grafham D.V."/>
            <person name="Griffiths C."/>
            <person name="Griffiths-Jones S."/>
            <person name="Grocock R."/>
            <person name="Hammond S."/>
            <person name="Harrison E.S."/>
            <person name="Hart E."/>
            <person name="Haugen E."/>
            <person name="Heath P.D."/>
            <person name="Holmes S."/>
            <person name="Holt K."/>
            <person name="Howden P.J."/>
            <person name="Hunt A.R."/>
            <person name="Hunt S.E."/>
            <person name="Hunter G."/>
            <person name="Isherwood J."/>
            <person name="James R."/>
            <person name="Johnson C."/>
            <person name="Johnson D."/>
            <person name="Joy A."/>
            <person name="Kay M."/>
            <person name="Kershaw J.K."/>
            <person name="Kibukawa M."/>
            <person name="Kimberley A.M."/>
            <person name="King A."/>
            <person name="Knights A.J."/>
            <person name="Lad H."/>
            <person name="Laird G."/>
            <person name="Lawlor S."/>
            <person name="Leongamornlert D.A."/>
            <person name="Lloyd D.M."/>
            <person name="Loveland J."/>
            <person name="Lovell J."/>
            <person name="Lush M.J."/>
            <person name="Lyne R."/>
            <person name="Martin S."/>
            <person name="Mashreghi-Mohammadi M."/>
            <person name="Matthews L."/>
            <person name="Matthews N.S."/>
            <person name="McLaren S."/>
            <person name="Milne S."/>
            <person name="Mistry S."/>
            <person name="Moore M.J."/>
            <person name="Nickerson T."/>
            <person name="O'Dell C.N."/>
            <person name="Oliver K."/>
            <person name="Palmeiri A."/>
            <person name="Palmer S.A."/>
            <person name="Parker A."/>
            <person name="Patel D."/>
            <person name="Pearce A.V."/>
            <person name="Peck A.I."/>
            <person name="Pelan S."/>
            <person name="Phelps K."/>
            <person name="Phillimore B.J."/>
            <person name="Plumb R."/>
            <person name="Rajan J."/>
            <person name="Raymond C."/>
            <person name="Rouse G."/>
            <person name="Saenphimmachak C."/>
            <person name="Sehra H.K."/>
            <person name="Sheridan E."/>
            <person name="Shownkeen R."/>
            <person name="Sims S."/>
            <person name="Skuce C.D."/>
            <person name="Smith M."/>
            <person name="Steward C."/>
            <person name="Subramanian S."/>
            <person name="Sycamore N."/>
            <person name="Tracey A."/>
            <person name="Tromans A."/>
            <person name="Van Helmond Z."/>
            <person name="Wall M."/>
            <person name="Wallis J.M."/>
            <person name="White S."/>
            <person name="Whitehead S.L."/>
            <person name="Wilkinson J.E."/>
            <person name="Willey D.L."/>
            <person name="Williams H."/>
            <person name="Wilming L."/>
            <person name="Wray P.W."/>
            <person name="Wu Z."/>
            <person name="Coulson A."/>
            <person name="Vaudin M."/>
            <person name="Sulston J.E."/>
            <person name="Durbin R."/>
            <person name="Hubbard T."/>
            <person name="Wooster R."/>
            <person name="Dunham I."/>
            <person name="Carter N.P."/>
            <person name="McVean G."/>
            <person name="Ross M.T."/>
            <person name="Harrow J."/>
            <person name="Olson M.V."/>
            <person name="Beck S."/>
            <person name="Rogers J."/>
            <person name="Bentley D.R."/>
            <person name="Banerjee R."/>
            <person name="Bryant S.P."/>
            <person name="Burford D.C."/>
            <person name="Burrill W.D."/>
            <person name="Clegg S.M."/>
            <person name="Dhami P."/>
            <person name="Dovey O."/>
            <person name="Faulkner L.M."/>
            <person name="Gribble S.M."/>
            <person name="Langford C.F."/>
            <person name="Pandian R.D."/>
            <person name="Porter K.M."/>
            <person name="Prigmore E."/>
        </authorList>
    </citation>
    <scope>NUCLEOTIDE SEQUENCE [LARGE SCALE GENOMIC DNA]</scope>
</reference>
<dbReference type="Proteomes" id="UP000005640">
    <property type="component" value="Chromosome 1"/>
</dbReference>
<evidence type="ECO:0007829" key="4">
    <source>
        <dbReference type="ProteomicsDB" id="A0A994J7R8"/>
    </source>
</evidence>
<dbReference type="EMBL" id="AC104170">
    <property type="status" value="NOT_ANNOTATED_CDS"/>
    <property type="molecule type" value="Genomic_DNA"/>
</dbReference>
<reference evidence="1 2" key="2">
    <citation type="journal article" date="2004" name="Nature">
        <title>Finishing the euchromatic sequence of the human genome.</title>
        <authorList>
            <consortium name="International Human Genome Sequencing Consortium"/>
        </authorList>
    </citation>
    <scope>NUCLEOTIDE SEQUENCE [LARGE SCALE GENOMIC DNA]</scope>
</reference>
<keyword evidence="3 4" id="KW-1267">Proteomics identification</keyword>
<dbReference type="AlphaFoldDB" id="A0A994J7R8"/>
<protein>
    <submittedName>
        <fullName evidence="1">Epidermal growth factor receptor pathway substrate 15</fullName>
    </submittedName>
</protein>
<reference evidence="1" key="5">
    <citation type="submission" date="2025-09" db="UniProtKB">
        <authorList>
            <consortium name="Ensembl"/>
        </authorList>
    </citation>
    <scope>IDENTIFICATION</scope>
</reference>